<gene>
    <name evidence="1" type="ORF">BINO364_LOCUS1511</name>
</gene>
<name>A0A8J9Y1W3_9NEOP</name>
<sequence length="66" mass="7789">MSELRITKHDTSRRPRVGLCALAYLERARRWTLASRHTCELSQGRAAFLARANRKRPYQNKNHVRL</sequence>
<organism evidence="1 2">
    <name type="scientific">Brenthis ino</name>
    <name type="common">lesser marbled fritillary</name>
    <dbReference type="NCBI Taxonomy" id="405034"/>
    <lineage>
        <taxon>Eukaryota</taxon>
        <taxon>Metazoa</taxon>
        <taxon>Ecdysozoa</taxon>
        <taxon>Arthropoda</taxon>
        <taxon>Hexapoda</taxon>
        <taxon>Insecta</taxon>
        <taxon>Pterygota</taxon>
        <taxon>Neoptera</taxon>
        <taxon>Endopterygota</taxon>
        <taxon>Lepidoptera</taxon>
        <taxon>Glossata</taxon>
        <taxon>Ditrysia</taxon>
        <taxon>Papilionoidea</taxon>
        <taxon>Nymphalidae</taxon>
        <taxon>Heliconiinae</taxon>
        <taxon>Argynnini</taxon>
        <taxon>Brenthis</taxon>
    </lineage>
</organism>
<protein>
    <submittedName>
        <fullName evidence="1">Uncharacterized protein</fullName>
    </submittedName>
</protein>
<feature type="non-terminal residue" evidence="1">
    <location>
        <position position="66"/>
    </location>
</feature>
<reference evidence="1" key="1">
    <citation type="submission" date="2021-12" db="EMBL/GenBank/DDBJ databases">
        <authorList>
            <person name="Martin H S."/>
        </authorList>
    </citation>
    <scope>NUCLEOTIDE SEQUENCE</scope>
</reference>
<evidence type="ECO:0000313" key="1">
    <source>
        <dbReference type="EMBL" id="CAH0714464.1"/>
    </source>
</evidence>
<dbReference type="AlphaFoldDB" id="A0A8J9Y1W3"/>
<evidence type="ECO:0000313" key="2">
    <source>
        <dbReference type="Proteomes" id="UP000838878"/>
    </source>
</evidence>
<accession>A0A8J9Y1W3</accession>
<proteinExistence type="predicted"/>
<dbReference type="Proteomes" id="UP000838878">
    <property type="component" value="Chromosome 1"/>
</dbReference>
<dbReference type="EMBL" id="OV170221">
    <property type="protein sequence ID" value="CAH0714464.1"/>
    <property type="molecule type" value="Genomic_DNA"/>
</dbReference>
<keyword evidence="2" id="KW-1185">Reference proteome</keyword>